<feature type="chain" id="PRO_5039247251" evidence="2">
    <location>
        <begin position="40"/>
        <end position="299"/>
    </location>
</feature>
<evidence type="ECO:0000256" key="2">
    <source>
        <dbReference type="SAM" id="SignalP"/>
    </source>
</evidence>
<feature type="transmembrane region" description="Helical" evidence="1">
    <location>
        <begin position="246"/>
        <end position="275"/>
    </location>
</feature>
<protein>
    <submittedName>
        <fullName evidence="3">Uncharacterized protein</fullName>
    </submittedName>
</protein>
<gene>
    <name evidence="3" type="ORF">CVS54_00271</name>
</gene>
<organism evidence="3 4">
    <name type="scientific">Microbacterium oxydans</name>
    <dbReference type="NCBI Taxonomy" id="82380"/>
    <lineage>
        <taxon>Bacteria</taxon>
        <taxon>Bacillati</taxon>
        <taxon>Actinomycetota</taxon>
        <taxon>Actinomycetes</taxon>
        <taxon>Micrococcales</taxon>
        <taxon>Microbacteriaceae</taxon>
        <taxon>Microbacterium</taxon>
    </lineage>
</organism>
<keyword evidence="1" id="KW-0812">Transmembrane</keyword>
<dbReference type="AlphaFoldDB" id="A0A3S9WFY4"/>
<keyword evidence="1" id="KW-1133">Transmembrane helix</keyword>
<name>A0A3S9WFY4_9MICO</name>
<evidence type="ECO:0000313" key="4">
    <source>
        <dbReference type="Proteomes" id="UP000274841"/>
    </source>
</evidence>
<sequence length="299" mass="31164">MFPSFRTTRIRPHERKRLFISAVTASALVLGAIALPATASWADAAQDGDPTTAGHEIAAALEHMEGGLVRDFAPSEIEDGQDGKTAQDGVSVEVSNDATDGVQISTGSFVLGIDLPHADAAIAGENLPKGGVAYPSTMDSANAVIPVDGGAQLLTVIANDAAPERFDYGLTMPPENRLEETADGGARIVDSTGETVVIFEPAWARDSSGKSLPTQYSVQGNVLTQTVAHKSLSGISYPIVADPLPVVVIVITAAAAIVVAAAALGVATWIVISWWNTCRAQGKYPELSTRNGFTARCVR</sequence>
<accession>A0A3S9WFY4</accession>
<keyword evidence="1" id="KW-0472">Membrane</keyword>
<dbReference type="KEGG" id="moy:CVS54_00271"/>
<keyword evidence="2" id="KW-0732">Signal</keyword>
<feature type="signal peptide" evidence="2">
    <location>
        <begin position="1"/>
        <end position="39"/>
    </location>
</feature>
<reference evidence="3 4" key="1">
    <citation type="submission" date="2018-08" db="EMBL/GenBank/DDBJ databases">
        <title>Microbacterium oxydans strain HG3.</title>
        <authorList>
            <person name="ORTET P."/>
        </authorList>
    </citation>
    <scope>NUCLEOTIDE SEQUENCE [LARGE SCALE GENOMIC DNA]</scope>
    <source>
        <strain evidence="3 4">HG3</strain>
    </source>
</reference>
<evidence type="ECO:0000313" key="3">
    <source>
        <dbReference type="EMBL" id="AZS38974.1"/>
    </source>
</evidence>
<proteinExistence type="predicted"/>
<dbReference type="Proteomes" id="UP000274841">
    <property type="component" value="Chromosome"/>
</dbReference>
<evidence type="ECO:0000256" key="1">
    <source>
        <dbReference type="SAM" id="Phobius"/>
    </source>
</evidence>
<dbReference type="EMBL" id="CP031422">
    <property type="protein sequence ID" value="AZS38974.1"/>
    <property type="molecule type" value="Genomic_DNA"/>
</dbReference>